<organism evidence="1 2">
    <name type="scientific">Micromonospora purpureochromogenes</name>
    <dbReference type="NCBI Taxonomy" id="47872"/>
    <lineage>
        <taxon>Bacteria</taxon>
        <taxon>Bacillati</taxon>
        <taxon>Actinomycetota</taxon>
        <taxon>Actinomycetes</taxon>
        <taxon>Micromonosporales</taxon>
        <taxon>Micromonosporaceae</taxon>
        <taxon>Micromonospora</taxon>
    </lineage>
</organism>
<evidence type="ECO:0000313" key="2">
    <source>
        <dbReference type="Proteomes" id="UP000198228"/>
    </source>
</evidence>
<dbReference type="RefSeq" id="WP_088963744.1">
    <property type="nucleotide sequence ID" value="NZ_LT607410.1"/>
</dbReference>
<gene>
    <name evidence="1" type="ORF">GA0074696_5536</name>
</gene>
<proteinExistence type="predicted"/>
<sequence length="297" mass="31664">MTSRPLSVGFLLPADDRLVGGEATITSIDGYTMLADEVIPEWDYFKNLTVQWPFAVDLAGFLNDCSLTSRARLRGVLAWQASGTGMRGAGPVVAITDGENLVAADIPGHELGGALHLRLRIVLAETDPGAGPLAPRRPGSILWQDAASVVLEGSGSRFPVVQTSFASSGIADGRPAMWYLSCGTDLDSSDTGSIRLYLNTDHQAITSLLNSPDGERSRVLADFMRYDAARQLVLHAIGHDDLDLDAGYEPGTLGDLLGNLLRRCFPSGTLNELRGDRESDPGEFEARIQAALGVVNG</sequence>
<reference evidence="1 2" key="1">
    <citation type="submission" date="2016-06" db="EMBL/GenBank/DDBJ databases">
        <authorList>
            <person name="Kjaerup R.B."/>
            <person name="Dalgaard T.S."/>
            <person name="Juul-Madsen H.R."/>
        </authorList>
    </citation>
    <scope>NUCLEOTIDE SEQUENCE [LARGE SCALE GENOMIC DNA]</scope>
    <source>
        <strain evidence="1 2">DSM 43821</strain>
    </source>
</reference>
<dbReference type="EMBL" id="LT607410">
    <property type="protein sequence ID" value="SCF41449.1"/>
    <property type="molecule type" value="Genomic_DNA"/>
</dbReference>
<dbReference type="AlphaFoldDB" id="A0A1C5A8F4"/>
<dbReference type="Proteomes" id="UP000198228">
    <property type="component" value="Chromosome I"/>
</dbReference>
<protein>
    <submittedName>
        <fullName evidence="1">Uncharacterized protein</fullName>
    </submittedName>
</protein>
<name>A0A1C5A8F4_9ACTN</name>
<accession>A0A1C5A8F4</accession>
<evidence type="ECO:0000313" key="1">
    <source>
        <dbReference type="EMBL" id="SCF41449.1"/>
    </source>
</evidence>